<proteinExistence type="inferred from homology"/>
<dbReference type="PROSITE" id="PS51900">
    <property type="entry name" value="CB"/>
    <property type="match status" value="1"/>
</dbReference>
<gene>
    <name evidence="8" type="ORF">F6R98_18875</name>
</gene>
<dbReference type="SUPFAM" id="SSF56349">
    <property type="entry name" value="DNA breaking-rejoining enzymes"/>
    <property type="match status" value="1"/>
</dbReference>
<keyword evidence="9" id="KW-1185">Reference proteome</keyword>
<dbReference type="PANTHER" id="PTHR30629:SF2">
    <property type="entry name" value="PROPHAGE INTEGRASE INTS-RELATED"/>
    <property type="match status" value="1"/>
</dbReference>
<dbReference type="GO" id="GO:0006310">
    <property type="term" value="P:DNA recombination"/>
    <property type="evidence" value="ECO:0007669"/>
    <property type="project" value="UniProtKB-KW"/>
</dbReference>
<dbReference type="Gene3D" id="1.10.150.130">
    <property type="match status" value="1"/>
</dbReference>
<dbReference type="PANTHER" id="PTHR30629">
    <property type="entry name" value="PROPHAGE INTEGRASE"/>
    <property type="match status" value="1"/>
</dbReference>
<dbReference type="OrthoDB" id="9795573at2"/>
<dbReference type="AlphaFoldDB" id="A0A5Q0BQ66"/>
<dbReference type="InterPro" id="IPR050808">
    <property type="entry name" value="Phage_Integrase"/>
</dbReference>
<evidence type="ECO:0000313" key="8">
    <source>
        <dbReference type="EMBL" id="QFY44441.1"/>
    </source>
</evidence>
<dbReference type="InterPro" id="IPR013762">
    <property type="entry name" value="Integrase-like_cat_sf"/>
</dbReference>
<dbReference type="PROSITE" id="PS51898">
    <property type="entry name" value="TYR_RECOMBINASE"/>
    <property type="match status" value="1"/>
</dbReference>
<dbReference type="Pfam" id="PF22022">
    <property type="entry name" value="Phage_int_M"/>
    <property type="match status" value="1"/>
</dbReference>
<dbReference type="GO" id="GO:0015074">
    <property type="term" value="P:DNA integration"/>
    <property type="evidence" value="ECO:0007669"/>
    <property type="project" value="UniProtKB-KW"/>
</dbReference>
<dbReference type="InterPro" id="IPR010998">
    <property type="entry name" value="Integrase_recombinase_N"/>
</dbReference>
<dbReference type="InterPro" id="IPR011010">
    <property type="entry name" value="DNA_brk_join_enz"/>
</dbReference>
<dbReference type="InterPro" id="IPR044068">
    <property type="entry name" value="CB"/>
</dbReference>
<keyword evidence="4" id="KW-0233">DNA recombination</keyword>
<protein>
    <submittedName>
        <fullName evidence="8">Tyrosine-type recombinase/integrase</fullName>
    </submittedName>
</protein>
<evidence type="ECO:0000313" key="9">
    <source>
        <dbReference type="Proteomes" id="UP000325755"/>
    </source>
</evidence>
<dbReference type="Pfam" id="PF00589">
    <property type="entry name" value="Phage_integrase"/>
    <property type="match status" value="1"/>
</dbReference>
<evidence type="ECO:0000259" key="7">
    <source>
        <dbReference type="PROSITE" id="PS51900"/>
    </source>
</evidence>
<dbReference type="EMBL" id="CP044205">
    <property type="protein sequence ID" value="QFY44441.1"/>
    <property type="molecule type" value="Genomic_DNA"/>
</dbReference>
<evidence type="ECO:0000256" key="1">
    <source>
        <dbReference type="ARBA" id="ARBA00008857"/>
    </source>
</evidence>
<evidence type="ECO:0000256" key="5">
    <source>
        <dbReference type="PROSITE-ProRule" id="PRU01248"/>
    </source>
</evidence>
<sequence length="377" mass="42940">MAAGFMCGYDHNQRSVNKGIDPALKKANDIQRNRQEQLAEKLKLDQQAARATINDLFDRWVSLELSQRKESSRDELVRAFNKDVLPVIGKMPADDVTKAHVMNILDNILSRGARRLANRTLSELRQMFGFGYTRDIIKTDPTHRLSKADIGGKETQRDRVLSEAEIRLLTIKIPEAGLHPATECAIWIMLATGCRIGDLMKATWDEIDQEARTWVFSPEKDQTHIKRTHTVYLSDFAWRQFERLRDYNGGGQWLYPNREVTAPVCKKSVTKQIGDRQRTKAPLSGRSRLVDSLVLPGGNWTPHDLRRTCVTVMVELGVSGDVAHLCTYHIEQDVIKRTYNRAKQVEAQKQAWKLLGDRLEILTSGNIDNVVLLRQAS</sequence>
<dbReference type="Proteomes" id="UP000325755">
    <property type="component" value="Chromosome"/>
</dbReference>
<keyword evidence="2" id="KW-0229">DNA integration</keyword>
<dbReference type="CDD" id="cd00801">
    <property type="entry name" value="INT_P4_C"/>
    <property type="match status" value="1"/>
</dbReference>
<accession>A0A5Q0BQ66</accession>
<dbReference type="InterPro" id="IPR002104">
    <property type="entry name" value="Integrase_catalytic"/>
</dbReference>
<keyword evidence="3 5" id="KW-0238">DNA-binding</keyword>
<dbReference type="KEGG" id="mmob:F6R98_18875"/>
<organism evidence="8 9">
    <name type="scientific">Candidatus Methylospira mobilis</name>
    <dbReference type="NCBI Taxonomy" id="1808979"/>
    <lineage>
        <taxon>Bacteria</taxon>
        <taxon>Pseudomonadati</taxon>
        <taxon>Pseudomonadota</taxon>
        <taxon>Gammaproteobacteria</taxon>
        <taxon>Methylococcales</taxon>
        <taxon>Methylococcaceae</taxon>
        <taxon>Candidatus Methylospira</taxon>
    </lineage>
</organism>
<dbReference type="InterPro" id="IPR053876">
    <property type="entry name" value="Phage_int_M"/>
</dbReference>
<dbReference type="InParanoid" id="A0A5Q0BQ66"/>
<feature type="domain" description="Core-binding (CB)" evidence="7">
    <location>
        <begin position="51"/>
        <end position="132"/>
    </location>
</feature>
<reference evidence="8 9" key="1">
    <citation type="submission" date="2019-09" db="EMBL/GenBank/DDBJ databases">
        <title>Ecophysiology of the spiral-shaped methanotroph Methylospira mobilis as revealed by the complete genome sequence.</title>
        <authorList>
            <person name="Oshkin I.Y."/>
            <person name="Dedysh S.N."/>
            <person name="Miroshnikov K."/>
            <person name="Danilova O.V."/>
            <person name="Hakobyan A."/>
            <person name="Liesack W."/>
        </authorList>
    </citation>
    <scope>NUCLEOTIDE SEQUENCE [LARGE SCALE GENOMIC DNA]</scope>
    <source>
        <strain evidence="8 9">Shm1</strain>
    </source>
</reference>
<comment type="similarity">
    <text evidence="1">Belongs to the 'phage' integrase family.</text>
</comment>
<evidence type="ECO:0000256" key="3">
    <source>
        <dbReference type="ARBA" id="ARBA00023125"/>
    </source>
</evidence>
<dbReference type="GO" id="GO:0003677">
    <property type="term" value="F:DNA binding"/>
    <property type="evidence" value="ECO:0007669"/>
    <property type="project" value="UniProtKB-UniRule"/>
</dbReference>
<name>A0A5Q0BQ66_9GAMM</name>
<feature type="domain" description="Tyr recombinase" evidence="6">
    <location>
        <begin position="156"/>
        <end position="353"/>
    </location>
</feature>
<evidence type="ECO:0000256" key="2">
    <source>
        <dbReference type="ARBA" id="ARBA00022908"/>
    </source>
</evidence>
<dbReference type="Gene3D" id="1.10.443.10">
    <property type="entry name" value="Intergrase catalytic core"/>
    <property type="match status" value="1"/>
</dbReference>
<evidence type="ECO:0000256" key="4">
    <source>
        <dbReference type="ARBA" id="ARBA00023172"/>
    </source>
</evidence>
<evidence type="ECO:0000259" key="6">
    <source>
        <dbReference type="PROSITE" id="PS51898"/>
    </source>
</evidence>